<name>A0ACC0AQ98_CATRO</name>
<protein>
    <submittedName>
        <fullName evidence="1">Uncharacterized protein</fullName>
    </submittedName>
</protein>
<reference evidence="2" key="1">
    <citation type="journal article" date="2023" name="Nat. Plants">
        <title>Single-cell RNA sequencing provides a high-resolution roadmap for understanding the multicellular compartmentation of specialized metabolism.</title>
        <authorList>
            <person name="Sun S."/>
            <person name="Shen X."/>
            <person name="Li Y."/>
            <person name="Li Y."/>
            <person name="Wang S."/>
            <person name="Li R."/>
            <person name="Zhang H."/>
            <person name="Shen G."/>
            <person name="Guo B."/>
            <person name="Wei J."/>
            <person name="Xu J."/>
            <person name="St-Pierre B."/>
            <person name="Chen S."/>
            <person name="Sun C."/>
        </authorList>
    </citation>
    <scope>NUCLEOTIDE SEQUENCE [LARGE SCALE GENOMIC DNA]</scope>
</reference>
<dbReference type="Proteomes" id="UP001060085">
    <property type="component" value="Linkage Group LG05"/>
</dbReference>
<keyword evidence="2" id="KW-1185">Reference proteome</keyword>
<comment type="caution">
    <text evidence="1">The sequence shown here is derived from an EMBL/GenBank/DDBJ whole genome shotgun (WGS) entry which is preliminary data.</text>
</comment>
<sequence>MERGEESGGGQPTIDPFDSLNLDIPSFSLGLMPPSQSLPRGFGILQMPPPPGLGFAPFQSSHPTSFGFSRFRAPPLPGTAGSSTPHQPMSQASSSDEEERTDDTDVTQHFRFGHHIGKKTTRLTPSD</sequence>
<dbReference type="EMBL" id="CM044705">
    <property type="protein sequence ID" value="KAI5663177.1"/>
    <property type="molecule type" value="Genomic_DNA"/>
</dbReference>
<gene>
    <name evidence="1" type="ORF">M9H77_22500</name>
</gene>
<organism evidence="1 2">
    <name type="scientific">Catharanthus roseus</name>
    <name type="common">Madagascar periwinkle</name>
    <name type="synonym">Vinca rosea</name>
    <dbReference type="NCBI Taxonomy" id="4058"/>
    <lineage>
        <taxon>Eukaryota</taxon>
        <taxon>Viridiplantae</taxon>
        <taxon>Streptophyta</taxon>
        <taxon>Embryophyta</taxon>
        <taxon>Tracheophyta</taxon>
        <taxon>Spermatophyta</taxon>
        <taxon>Magnoliopsida</taxon>
        <taxon>eudicotyledons</taxon>
        <taxon>Gunneridae</taxon>
        <taxon>Pentapetalae</taxon>
        <taxon>asterids</taxon>
        <taxon>lamiids</taxon>
        <taxon>Gentianales</taxon>
        <taxon>Apocynaceae</taxon>
        <taxon>Rauvolfioideae</taxon>
        <taxon>Vinceae</taxon>
        <taxon>Catharanthinae</taxon>
        <taxon>Catharanthus</taxon>
    </lineage>
</organism>
<accession>A0ACC0AQ98</accession>
<evidence type="ECO:0000313" key="1">
    <source>
        <dbReference type="EMBL" id="KAI5663177.1"/>
    </source>
</evidence>
<proteinExistence type="predicted"/>
<evidence type="ECO:0000313" key="2">
    <source>
        <dbReference type="Proteomes" id="UP001060085"/>
    </source>
</evidence>